<dbReference type="AlphaFoldDB" id="X7F9L7"/>
<sequence length="108" mass="12090">MALFPLLTEQRIQEAQEDGVFDNLPGSGKPLNLPEAGQEDAVTAFGYRVMAEAGAVPEEVRLARALQEARAAWQRAEDSEEKARLMTRIAELGMRHAMAVEQRRRRRG</sequence>
<dbReference type="STRING" id="1449351.RISW2_04720"/>
<dbReference type="OrthoDB" id="8448455at2"/>
<dbReference type="PANTHER" id="PTHR39158:SF1">
    <property type="entry name" value="DNAJ HOMOLOG SUBFAMILY C MEMBER 28"/>
    <property type="match status" value="1"/>
</dbReference>
<feature type="domain" description="DnaJ homologue subfamily C member 28 conserved" evidence="1">
    <location>
        <begin position="8"/>
        <end position="72"/>
    </location>
</feature>
<keyword evidence="3" id="KW-1185">Reference proteome</keyword>
<dbReference type="InterPro" id="IPR052573">
    <property type="entry name" value="DnaJ_C_subfamily_28"/>
</dbReference>
<dbReference type="PANTHER" id="PTHR39158">
    <property type="entry name" value="OS08G0560600 PROTEIN"/>
    <property type="match status" value="1"/>
</dbReference>
<reference evidence="2 3" key="1">
    <citation type="submission" date="2014-01" db="EMBL/GenBank/DDBJ databases">
        <title>Roseivivax isoporae LMG 25204 Genome Sequencing.</title>
        <authorList>
            <person name="Lai Q."/>
            <person name="Li G."/>
            <person name="Shao Z."/>
        </authorList>
    </citation>
    <scope>NUCLEOTIDE SEQUENCE [LARGE SCALE GENOMIC DNA]</scope>
    <source>
        <strain evidence="2 3">LMG 25204</strain>
    </source>
</reference>
<evidence type="ECO:0000313" key="2">
    <source>
        <dbReference type="EMBL" id="ETX28806.1"/>
    </source>
</evidence>
<dbReference type="EMBL" id="JAME01000015">
    <property type="protein sequence ID" value="ETX28806.1"/>
    <property type="molecule type" value="Genomic_DNA"/>
</dbReference>
<dbReference type="Proteomes" id="UP000023430">
    <property type="component" value="Unassembled WGS sequence"/>
</dbReference>
<proteinExistence type="predicted"/>
<protein>
    <submittedName>
        <fullName evidence="2">Molecular chaperone DnaJ</fullName>
    </submittedName>
</protein>
<dbReference type="Pfam" id="PF09350">
    <property type="entry name" value="DJC28_CD"/>
    <property type="match status" value="1"/>
</dbReference>
<organism evidence="2 3">
    <name type="scientific">Roseivivax isoporae LMG 25204</name>
    <dbReference type="NCBI Taxonomy" id="1449351"/>
    <lineage>
        <taxon>Bacteria</taxon>
        <taxon>Pseudomonadati</taxon>
        <taxon>Pseudomonadota</taxon>
        <taxon>Alphaproteobacteria</taxon>
        <taxon>Rhodobacterales</taxon>
        <taxon>Roseobacteraceae</taxon>
        <taxon>Roseivivax</taxon>
    </lineage>
</organism>
<dbReference type="InterPro" id="IPR018961">
    <property type="entry name" value="DnaJ_homolog_subfam-C_membr-28"/>
</dbReference>
<evidence type="ECO:0000313" key="3">
    <source>
        <dbReference type="Proteomes" id="UP000023430"/>
    </source>
</evidence>
<name>X7F9L7_9RHOB</name>
<accession>X7F9L7</accession>
<gene>
    <name evidence="2" type="ORF">RISW2_04720</name>
</gene>
<dbReference type="RefSeq" id="WP_043770766.1">
    <property type="nucleotide sequence ID" value="NZ_JAME01000015.1"/>
</dbReference>
<comment type="caution">
    <text evidence="2">The sequence shown here is derived from an EMBL/GenBank/DDBJ whole genome shotgun (WGS) entry which is preliminary data.</text>
</comment>
<dbReference type="eggNOG" id="ENOG5032TM9">
    <property type="taxonomic scope" value="Bacteria"/>
</dbReference>
<evidence type="ECO:0000259" key="1">
    <source>
        <dbReference type="Pfam" id="PF09350"/>
    </source>
</evidence>